<feature type="coiled-coil region" evidence="1">
    <location>
        <begin position="232"/>
        <end position="292"/>
    </location>
</feature>
<feature type="domain" description="G" evidence="3">
    <location>
        <begin position="11"/>
        <end position="83"/>
    </location>
</feature>
<dbReference type="EMBL" id="JAGPYM010000010">
    <property type="protein sequence ID" value="KAH6889674.1"/>
    <property type="molecule type" value="Genomic_DNA"/>
</dbReference>
<dbReference type="CDD" id="cd00882">
    <property type="entry name" value="Ras_like_GTPase"/>
    <property type="match status" value="1"/>
</dbReference>
<keyword evidence="4" id="KW-0378">Hydrolase</keyword>
<name>A0A9P8W3X7_9HYPO</name>
<reference evidence="4 5" key="1">
    <citation type="journal article" date="2021" name="Nat. Commun.">
        <title>Genetic determinants of endophytism in the Arabidopsis root mycobiome.</title>
        <authorList>
            <person name="Mesny F."/>
            <person name="Miyauchi S."/>
            <person name="Thiergart T."/>
            <person name="Pickel B."/>
            <person name="Atanasova L."/>
            <person name="Karlsson M."/>
            <person name="Huettel B."/>
            <person name="Barry K.W."/>
            <person name="Haridas S."/>
            <person name="Chen C."/>
            <person name="Bauer D."/>
            <person name="Andreopoulos W."/>
            <person name="Pangilinan J."/>
            <person name="LaButti K."/>
            <person name="Riley R."/>
            <person name="Lipzen A."/>
            <person name="Clum A."/>
            <person name="Drula E."/>
            <person name="Henrissat B."/>
            <person name="Kohler A."/>
            <person name="Grigoriev I.V."/>
            <person name="Martin F.M."/>
            <person name="Hacquard S."/>
        </authorList>
    </citation>
    <scope>NUCLEOTIDE SEQUENCE [LARGE SCALE GENOMIC DNA]</scope>
    <source>
        <strain evidence="4 5">MPI-CAGE-CH-0241</strain>
    </source>
</reference>
<organism evidence="4 5">
    <name type="scientific">Thelonectria olida</name>
    <dbReference type="NCBI Taxonomy" id="1576542"/>
    <lineage>
        <taxon>Eukaryota</taxon>
        <taxon>Fungi</taxon>
        <taxon>Dikarya</taxon>
        <taxon>Ascomycota</taxon>
        <taxon>Pezizomycotina</taxon>
        <taxon>Sordariomycetes</taxon>
        <taxon>Hypocreomycetidae</taxon>
        <taxon>Hypocreales</taxon>
        <taxon>Nectriaceae</taxon>
        <taxon>Thelonectria</taxon>
    </lineage>
</organism>
<evidence type="ECO:0000259" key="3">
    <source>
        <dbReference type="Pfam" id="PF01926"/>
    </source>
</evidence>
<proteinExistence type="predicted"/>
<keyword evidence="5" id="KW-1185">Reference proteome</keyword>
<feature type="region of interest" description="Disordered" evidence="2">
    <location>
        <begin position="359"/>
        <end position="411"/>
    </location>
</feature>
<dbReference type="InterPro" id="IPR027417">
    <property type="entry name" value="P-loop_NTPase"/>
</dbReference>
<evidence type="ECO:0000313" key="4">
    <source>
        <dbReference type="EMBL" id="KAH6889674.1"/>
    </source>
</evidence>
<dbReference type="SUPFAM" id="SSF52540">
    <property type="entry name" value="P-loop containing nucleoside triphosphate hydrolases"/>
    <property type="match status" value="1"/>
</dbReference>
<dbReference type="Proteomes" id="UP000777438">
    <property type="component" value="Unassembled WGS sequence"/>
</dbReference>
<dbReference type="OrthoDB" id="8954335at2759"/>
<protein>
    <submittedName>
        <fullName evidence="4">P-loop containing nucleoside triphosphate hydrolase protein</fullName>
    </submittedName>
</protein>
<dbReference type="GO" id="GO:0005525">
    <property type="term" value="F:GTP binding"/>
    <property type="evidence" value="ECO:0007669"/>
    <property type="project" value="InterPro"/>
</dbReference>
<accession>A0A9P8W3X7</accession>
<dbReference type="AlphaFoldDB" id="A0A9P8W3X7"/>
<sequence length="425" mass="48013">MADDKTKDIYIALMGVTGTGKSTFIARCTGQQAVVGDSLQSCTSNVQVYSFSYSPGVTVHLVDTPGFDDTTRKDSDILREISAWLSESYTHKVLLNGILYLHRISDPRMQGSGKMRIDLLLKLCGKDSMKKVVLTTTMWEKVEQSVGDRREEELINTEEFWGFMKRKGSQTRRHYNNKQSALNIVGMFVPDSADVQPETMTLDIQKELADEHKTLDQTSAGQLLGGTWAKEENELQREIEEVRDAVQTARGEQDMHLASLLQEQQDEMDRTVERMRLEQEKLRVTMEELHAERLGKMQEMLRQQMKVTRSLSDDLESRDRLQRSESALHQEARLRNQQQTAEQQRTIDELAAKLSSIQVPEAGPDQPPPWSAPTTNSPSATSPTANAPPAQETQPEPEPLPEPKYANSSLPYLLCPEANELIDHN</sequence>
<dbReference type="Pfam" id="PF01926">
    <property type="entry name" value="MMR_HSR1"/>
    <property type="match status" value="1"/>
</dbReference>
<dbReference type="GO" id="GO:0016787">
    <property type="term" value="F:hydrolase activity"/>
    <property type="evidence" value="ECO:0007669"/>
    <property type="project" value="UniProtKB-KW"/>
</dbReference>
<dbReference type="PANTHER" id="PTHR32046">
    <property type="entry name" value="G DOMAIN-CONTAINING PROTEIN"/>
    <property type="match status" value="1"/>
</dbReference>
<evidence type="ECO:0000256" key="1">
    <source>
        <dbReference type="SAM" id="Coils"/>
    </source>
</evidence>
<keyword evidence="1" id="KW-0175">Coiled coil</keyword>
<dbReference type="PANTHER" id="PTHR32046:SF11">
    <property type="entry name" value="IMMUNE-ASSOCIATED NUCLEOTIDE-BINDING PROTEIN 10-LIKE"/>
    <property type="match status" value="1"/>
</dbReference>
<evidence type="ECO:0000256" key="2">
    <source>
        <dbReference type="SAM" id="MobiDB-lite"/>
    </source>
</evidence>
<dbReference type="Gene3D" id="3.40.50.300">
    <property type="entry name" value="P-loop containing nucleotide triphosphate hydrolases"/>
    <property type="match status" value="1"/>
</dbReference>
<gene>
    <name evidence="4" type="ORF">B0T10DRAFT_404214</name>
</gene>
<comment type="caution">
    <text evidence="4">The sequence shown here is derived from an EMBL/GenBank/DDBJ whole genome shotgun (WGS) entry which is preliminary data.</text>
</comment>
<evidence type="ECO:0000313" key="5">
    <source>
        <dbReference type="Proteomes" id="UP000777438"/>
    </source>
</evidence>
<dbReference type="InterPro" id="IPR006073">
    <property type="entry name" value="GTP-bd"/>
</dbReference>
<feature type="compositionally biased region" description="Low complexity" evidence="2">
    <location>
        <begin position="372"/>
        <end position="394"/>
    </location>
</feature>